<dbReference type="RefSeq" id="XP_001888557.1">
    <property type="nucleotide sequence ID" value="XM_001888522.1"/>
</dbReference>
<organism evidence="2">
    <name type="scientific">Laccaria bicolor (strain S238N-H82 / ATCC MYA-4686)</name>
    <name type="common">Bicoloured deceiver</name>
    <name type="synonym">Laccaria laccata var. bicolor</name>
    <dbReference type="NCBI Taxonomy" id="486041"/>
    <lineage>
        <taxon>Eukaryota</taxon>
        <taxon>Fungi</taxon>
        <taxon>Dikarya</taxon>
        <taxon>Basidiomycota</taxon>
        <taxon>Agaricomycotina</taxon>
        <taxon>Agaricomycetes</taxon>
        <taxon>Agaricomycetidae</taxon>
        <taxon>Agaricales</taxon>
        <taxon>Agaricineae</taxon>
        <taxon>Hydnangiaceae</taxon>
        <taxon>Laccaria</taxon>
    </lineage>
</organism>
<dbReference type="EMBL" id="DS547146">
    <property type="protein sequence ID" value="EDR00765.1"/>
    <property type="molecule type" value="Genomic_DNA"/>
</dbReference>
<dbReference type="OrthoDB" id="2692698at2759"/>
<proteinExistence type="predicted"/>
<evidence type="ECO:0000313" key="2">
    <source>
        <dbReference type="Proteomes" id="UP000001194"/>
    </source>
</evidence>
<dbReference type="KEGG" id="lbc:LACBIDRAFT_313013"/>
<dbReference type="HOGENOM" id="CLU_2574282_0_0_1"/>
<name>B0DXC3_LACBS</name>
<dbReference type="GeneID" id="6084216"/>
<accession>B0DXC3</accession>
<gene>
    <name evidence="1" type="ORF">LACBIDRAFT_313013</name>
</gene>
<keyword evidence="2" id="KW-1185">Reference proteome</keyword>
<sequence length="81" mass="9339">MPKLKWSFSTIGLIREEHEWRGPFPFDKLRLYFSSHKSDVMFIGYGYGDGVRRMGSVTPTISDVESDDSALSSTRRKARCF</sequence>
<dbReference type="AlphaFoldDB" id="B0DXC3"/>
<reference evidence="1 2" key="1">
    <citation type="journal article" date="2008" name="Nature">
        <title>The genome of Laccaria bicolor provides insights into mycorrhizal symbiosis.</title>
        <authorList>
            <person name="Martin F."/>
            <person name="Aerts A."/>
            <person name="Ahren D."/>
            <person name="Brun A."/>
            <person name="Danchin E.G.J."/>
            <person name="Duchaussoy F."/>
            <person name="Gibon J."/>
            <person name="Kohler A."/>
            <person name="Lindquist E."/>
            <person name="Pereda V."/>
            <person name="Salamov A."/>
            <person name="Shapiro H.J."/>
            <person name="Wuyts J."/>
            <person name="Blaudez D."/>
            <person name="Buee M."/>
            <person name="Brokstein P."/>
            <person name="Canbaeck B."/>
            <person name="Cohen D."/>
            <person name="Courty P.E."/>
            <person name="Coutinho P.M."/>
            <person name="Delaruelle C."/>
            <person name="Detter J.C."/>
            <person name="Deveau A."/>
            <person name="DiFazio S."/>
            <person name="Duplessis S."/>
            <person name="Fraissinet-Tachet L."/>
            <person name="Lucic E."/>
            <person name="Frey-Klett P."/>
            <person name="Fourrey C."/>
            <person name="Feussner I."/>
            <person name="Gay G."/>
            <person name="Grimwood J."/>
            <person name="Hoegger P.J."/>
            <person name="Jain P."/>
            <person name="Kilaru S."/>
            <person name="Labbe J."/>
            <person name="Lin Y.C."/>
            <person name="Legue V."/>
            <person name="Le Tacon F."/>
            <person name="Marmeisse R."/>
            <person name="Melayah D."/>
            <person name="Montanini B."/>
            <person name="Muratet M."/>
            <person name="Nehls U."/>
            <person name="Niculita-Hirzel H."/>
            <person name="Oudot-Le Secq M.P."/>
            <person name="Peter M."/>
            <person name="Quesneville H."/>
            <person name="Rajashekar B."/>
            <person name="Reich M."/>
            <person name="Rouhier N."/>
            <person name="Schmutz J."/>
            <person name="Yin T."/>
            <person name="Chalot M."/>
            <person name="Henrissat B."/>
            <person name="Kuees U."/>
            <person name="Lucas S."/>
            <person name="Van de Peer Y."/>
            <person name="Podila G.K."/>
            <person name="Polle A."/>
            <person name="Pukkila P.J."/>
            <person name="Richardson P.M."/>
            <person name="Rouze P."/>
            <person name="Sanders I.R."/>
            <person name="Stajich J.E."/>
            <person name="Tunlid A."/>
            <person name="Tuskan G."/>
            <person name="Grigoriev I.V."/>
        </authorList>
    </citation>
    <scope>NUCLEOTIDE SEQUENCE [LARGE SCALE GENOMIC DNA]</scope>
    <source>
        <strain evidence="2">S238N-H82 / ATCC MYA-4686</strain>
    </source>
</reference>
<dbReference type="Proteomes" id="UP000001194">
    <property type="component" value="Unassembled WGS sequence"/>
</dbReference>
<protein>
    <submittedName>
        <fullName evidence="1">Predicted protein</fullName>
    </submittedName>
</protein>
<dbReference type="InParanoid" id="B0DXC3"/>
<evidence type="ECO:0000313" key="1">
    <source>
        <dbReference type="EMBL" id="EDR00765.1"/>
    </source>
</evidence>